<dbReference type="CDD" id="cd08861">
    <property type="entry name" value="OtcD1_ARO-CYC_like"/>
    <property type="match status" value="1"/>
</dbReference>
<evidence type="ECO:0000313" key="1">
    <source>
        <dbReference type="EMBL" id="MDI3390598.1"/>
    </source>
</evidence>
<gene>
    <name evidence="1" type="ORF">QIS99_31045</name>
</gene>
<sequence>MDAPAGVIYTLIVSAEHRPLYFASNVYVERLDVHDFRGARERLRVWALAGGEVKSWTSDRVRDSARRSLSFRQDQIMEPAGSMGGTFSVQPIGPDRCRLTVDHAFTSRDDSPEGMAWLERNVAAATRSDLKNVRFLAERWNRLDELLLSFEESARVKGPAELIHSFLYDVESWPAHLPHVRRVDLTEPQVGVQKVAMALAAADGTVQDITSVRLCFPHAGRIVHKETTPRKLVAAHCGEWSVVSDEDGVTVTSQHHVVLREQDVEQVLGRGAGLEDARRQVRAELGAESLQMLYLAQQYAESAVRVL</sequence>
<proteinExistence type="predicted"/>
<organism evidence="1 2">
    <name type="scientific">Streptomyces solicavernae</name>
    <dbReference type="NCBI Taxonomy" id="3043614"/>
    <lineage>
        <taxon>Bacteria</taxon>
        <taxon>Bacillati</taxon>
        <taxon>Actinomycetota</taxon>
        <taxon>Actinomycetes</taxon>
        <taxon>Kitasatosporales</taxon>
        <taxon>Streptomycetaceae</taxon>
        <taxon>Streptomyces</taxon>
    </lineage>
</organism>
<evidence type="ECO:0000313" key="2">
    <source>
        <dbReference type="Proteomes" id="UP001224661"/>
    </source>
</evidence>
<comment type="caution">
    <text evidence="1">The sequence shown here is derived from an EMBL/GenBank/DDBJ whole genome shotgun (WGS) entry which is preliminary data.</text>
</comment>
<dbReference type="Gene3D" id="3.30.530.20">
    <property type="match status" value="2"/>
</dbReference>
<dbReference type="InterPro" id="IPR023393">
    <property type="entry name" value="START-like_dom_sf"/>
</dbReference>
<dbReference type="RefSeq" id="WP_282517084.1">
    <property type="nucleotide sequence ID" value="NZ_JASCIR010000056.1"/>
</dbReference>
<name>A0ABT6S1R8_9ACTN</name>
<dbReference type="SUPFAM" id="SSF55961">
    <property type="entry name" value="Bet v1-like"/>
    <property type="match status" value="2"/>
</dbReference>
<dbReference type="EMBL" id="JASCIR010000056">
    <property type="protein sequence ID" value="MDI3390598.1"/>
    <property type="molecule type" value="Genomic_DNA"/>
</dbReference>
<accession>A0ABT6S1R8</accession>
<dbReference type="Proteomes" id="UP001224661">
    <property type="component" value="Unassembled WGS sequence"/>
</dbReference>
<keyword evidence="2" id="KW-1185">Reference proteome</keyword>
<protein>
    <submittedName>
        <fullName evidence="1">SRPBCC family protein</fullName>
    </submittedName>
</protein>
<reference evidence="1 2" key="1">
    <citation type="submission" date="2023-05" db="EMBL/GenBank/DDBJ databases">
        <title>Draft genome sequence of Streptomyces sp. B-S-A8 isolated from a cave soil in Thailand.</title>
        <authorList>
            <person name="Chamroensaksri N."/>
            <person name="Muangham S."/>
        </authorList>
    </citation>
    <scope>NUCLEOTIDE SEQUENCE [LARGE SCALE GENOMIC DNA]</scope>
    <source>
        <strain evidence="1 2">B-S-A8</strain>
    </source>
</reference>